<sequence length="477" mass="51743">MGDTAHLNKNSIGLPALVFFVVAAASPLTGLVGGMPIAILEGNGGGVPGIYILSGVVLLLFSIGFITMSRHVKNSGAFYAYISAGLGNNLGISGLGIAILAYVSIQIAIAAIFGLFTQILFHDYFNIDLPWWLYTLVMLVIVCLLGIERVEIGGKVLGVLMIIELAIALIISFITAYHQAQTASLDFTPFTLGVVFHGNVGIALVFAVAGFIGFEATAIYSEECRNPERNIPLATILAVVIITAFFAFCSWGLIQAYGVKDVQAAVAKSPELFVFNLAQAALGKWSVLAINILLITSLFAATQSFHNNITRYFYYISRDGLFWKRLAVLHATKGTPYFSSICQTITMMVIIAILVVTKQNPLTAIFTWGSAITTMSILLLQTLVSVAVILYFKNRKDLNIAQWKVFYAPLLSAIIMAVFIGIVVVNLDILSGVHSKFIFLIPLFVFGTAVGGFIYSLIIKRLKPNIYNNLDQIINEA</sequence>
<evidence type="ECO:0000256" key="5">
    <source>
        <dbReference type="SAM" id="Phobius"/>
    </source>
</evidence>
<protein>
    <submittedName>
        <fullName evidence="7">APC family permease</fullName>
    </submittedName>
</protein>
<dbReference type="InterPro" id="IPR050367">
    <property type="entry name" value="APC_superfamily"/>
</dbReference>
<feature type="transmembrane region" description="Helical" evidence="5">
    <location>
        <begin position="334"/>
        <end position="356"/>
    </location>
</feature>
<dbReference type="EMBL" id="CP029822">
    <property type="protein sequence ID" value="AZS50171.1"/>
    <property type="molecule type" value="Genomic_DNA"/>
</dbReference>
<dbReference type="InterPro" id="IPR004841">
    <property type="entry name" value="AA-permease/SLC12A_dom"/>
</dbReference>
<comment type="subcellular location">
    <subcellularLocation>
        <location evidence="1">Membrane</location>
        <topology evidence="1">Multi-pass membrane protein</topology>
    </subcellularLocation>
</comment>
<dbReference type="GO" id="GO:0055085">
    <property type="term" value="P:transmembrane transport"/>
    <property type="evidence" value="ECO:0007669"/>
    <property type="project" value="InterPro"/>
</dbReference>
<keyword evidence="3 5" id="KW-1133">Transmembrane helix</keyword>
<evidence type="ECO:0000256" key="1">
    <source>
        <dbReference type="ARBA" id="ARBA00004141"/>
    </source>
</evidence>
<evidence type="ECO:0000313" key="7">
    <source>
        <dbReference type="EMBL" id="AZS50171.1"/>
    </source>
</evidence>
<evidence type="ECO:0000256" key="2">
    <source>
        <dbReference type="ARBA" id="ARBA00022692"/>
    </source>
</evidence>
<feature type="transmembrane region" description="Helical" evidence="5">
    <location>
        <begin position="368"/>
        <end position="392"/>
    </location>
</feature>
<keyword evidence="8" id="KW-1185">Reference proteome</keyword>
<feature type="transmembrane region" description="Helical" evidence="5">
    <location>
        <begin position="437"/>
        <end position="458"/>
    </location>
</feature>
<feature type="transmembrane region" description="Helical" evidence="5">
    <location>
        <begin position="12"/>
        <end position="38"/>
    </location>
</feature>
<feature type="transmembrane region" description="Helical" evidence="5">
    <location>
        <begin position="277"/>
        <end position="301"/>
    </location>
</feature>
<reference evidence="8" key="1">
    <citation type="submission" date="2018-06" db="EMBL/GenBank/DDBJ databases">
        <title>Complete genome of Pseudomonas insecticola strain QZS01.</title>
        <authorList>
            <person name="Wang J."/>
            <person name="Su Q."/>
        </authorList>
    </citation>
    <scope>NUCLEOTIDE SEQUENCE [LARGE SCALE GENOMIC DNA]</scope>
    <source>
        <strain evidence="8">QZS01</strain>
    </source>
</reference>
<evidence type="ECO:0000256" key="4">
    <source>
        <dbReference type="ARBA" id="ARBA00023136"/>
    </source>
</evidence>
<feature type="transmembrane region" description="Helical" evidence="5">
    <location>
        <begin position="90"/>
        <end position="117"/>
    </location>
</feature>
<name>A0A3S9XCU7_9GAMM</name>
<feature type="transmembrane region" description="Helical" evidence="5">
    <location>
        <begin position="404"/>
        <end position="425"/>
    </location>
</feature>
<evidence type="ECO:0000256" key="3">
    <source>
        <dbReference type="ARBA" id="ARBA00022989"/>
    </source>
</evidence>
<feature type="transmembrane region" description="Helical" evidence="5">
    <location>
        <begin position="50"/>
        <end position="69"/>
    </location>
</feature>
<proteinExistence type="predicted"/>
<feature type="transmembrane region" description="Helical" evidence="5">
    <location>
        <begin position="200"/>
        <end position="221"/>
    </location>
</feature>
<dbReference type="PANTHER" id="PTHR42770:SF16">
    <property type="entry name" value="AMINO ACID PERMEASE"/>
    <property type="match status" value="1"/>
</dbReference>
<keyword evidence="4 5" id="KW-0472">Membrane</keyword>
<dbReference type="RefSeq" id="WP_127162322.1">
    <property type="nucleotide sequence ID" value="NZ_CP029822.1"/>
</dbReference>
<dbReference type="PANTHER" id="PTHR42770">
    <property type="entry name" value="AMINO ACID TRANSPORTER-RELATED"/>
    <property type="match status" value="1"/>
</dbReference>
<dbReference type="PIRSF" id="PIRSF006060">
    <property type="entry name" value="AA_transporter"/>
    <property type="match status" value="1"/>
</dbReference>
<keyword evidence="2 5" id="KW-0812">Transmembrane</keyword>
<dbReference type="Gene3D" id="1.20.1740.10">
    <property type="entry name" value="Amino acid/polyamine transporter I"/>
    <property type="match status" value="1"/>
</dbReference>
<accession>A0A3S9XCU7</accession>
<feature type="transmembrane region" description="Helical" evidence="5">
    <location>
        <begin position="159"/>
        <end position="180"/>
    </location>
</feature>
<feature type="transmembrane region" description="Helical" evidence="5">
    <location>
        <begin position="233"/>
        <end position="257"/>
    </location>
</feature>
<evidence type="ECO:0000313" key="8">
    <source>
        <dbReference type="Proteomes" id="UP000273143"/>
    </source>
</evidence>
<evidence type="ECO:0000259" key="6">
    <source>
        <dbReference type="Pfam" id="PF00324"/>
    </source>
</evidence>
<gene>
    <name evidence="7" type="ORF">DM558_04990</name>
</gene>
<organism evidence="7 8">
    <name type="scientific">Entomomonas moraniae</name>
    <dbReference type="NCBI Taxonomy" id="2213226"/>
    <lineage>
        <taxon>Bacteria</taxon>
        <taxon>Pseudomonadati</taxon>
        <taxon>Pseudomonadota</taxon>
        <taxon>Gammaproteobacteria</taxon>
        <taxon>Pseudomonadales</taxon>
        <taxon>Pseudomonadaceae</taxon>
        <taxon>Entomomonas</taxon>
    </lineage>
</organism>
<dbReference type="GO" id="GO:0016020">
    <property type="term" value="C:membrane"/>
    <property type="evidence" value="ECO:0007669"/>
    <property type="project" value="UniProtKB-SubCell"/>
</dbReference>
<feature type="transmembrane region" description="Helical" evidence="5">
    <location>
        <begin position="129"/>
        <end position="147"/>
    </location>
</feature>
<dbReference type="Pfam" id="PF00324">
    <property type="entry name" value="AA_permease"/>
    <property type="match status" value="1"/>
</dbReference>
<dbReference type="Proteomes" id="UP000273143">
    <property type="component" value="Chromosome"/>
</dbReference>
<feature type="domain" description="Amino acid permease/ SLC12A" evidence="6">
    <location>
        <begin position="29"/>
        <end position="462"/>
    </location>
</feature>
<dbReference type="AlphaFoldDB" id="A0A3S9XCU7"/>
<dbReference type="KEGG" id="emo:DM558_04990"/>